<keyword evidence="2" id="KW-0732">Signal</keyword>
<proteinExistence type="predicted"/>
<protein>
    <submittedName>
        <fullName evidence="3">Uncharacterized protein</fullName>
    </submittedName>
</protein>
<feature type="region of interest" description="Disordered" evidence="1">
    <location>
        <begin position="570"/>
        <end position="593"/>
    </location>
</feature>
<sequence length="593" mass="59984">MKQKQLSILAASLVAAFAANVASAGQIQSSSSAIAHEVIVNDAQAVSAPPVSYRFAGDIDATLVSQTFQIQLVLASGTFATAGNASAITLVDANGVGIPYTKYTVTTPTLSADKKVLYANVTFPQSAGTTFVTPAVRFNDTVTNTGVVVAPPGAGGPGSNGTAGVAATVSGLYTLVGAVQPCTNTIPTLGVAFKHFANVTSTAQADDVLNANAANEHQRSGSTNNGTLFTFPTNLSLGLTAASVNLARVDPSTGNTLFKGTAAASVLPALNGFRSTTVAQLGSITVKQDANGSDSGSNTVYAVASGVTFGANAATKTTGVVELKSYDIAITASQGFAVGSTVGLSTTADTYTAPASGAILSPAVTSTTGNTITFSNTTLTAAELAAPLYVFYTIPGTSVVPVSTFSATATLTKAAGTTTYLNEQNNSCTKPLAGLVGGVKVDVRNYATSKNQGWASYIRLINPSETNTATIYGQLIHSDGSYGGWGQITTLAPRAAANFSSTQIDALLTGTPVTNGTGYVAGAVAPVAQGLGERLRVTAEGVSALKVQNYLLNGSNGNFIEASSSQGVDFDSSTDRAYDSQLNDQDAQRGLAK</sequence>
<evidence type="ECO:0000256" key="1">
    <source>
        <dbReference type="SAM" id="MobiDB-lite"/>
    </source>
</evidence>
<feature type="chain" id="PRO_5045281749" evidence="2">
    <location>
        <begin position="25"/>
        <end position="593"/>
    </location>
</feature>
<organism evidence="3 4">
    <name type="scientific">Undibacterium aquatile</name>
    <dbReference type="NCBI Taxonomy" id="1537398"/>
    <lineage>
        <taxon>Bacteria</taxon>
        <taxon>Pseudomonadati</taxon>
        <taxon>Pseudomonadota</taxon>
        <taxon>Betaproteobacteria</taxon>
        <taxon>Burkholderiales</taxon>
        <taxon>Oxalobacteraceae</taxon>
        <taxon>Undibacterium</taxon>
    </lineage>
</organism>
<gene>
    <name evidence="3" type="ORF">H8K26_13635</name>
</gene>
<dbReference type="Proteomes" id="UP000637632">
    <property type="component" value="Unassembled WGS sequence"/>
</dbReference>
<reference evidence="3 4" key="1">
    <citation type="submission" date="2020-08" db="EMBL/GenBank/DDBJ databases">
        <title>Novel species isolated from subtropical streams in China.</title>
        <authorList>
            <person name="Lu H."/>
        </authorList>
    </citation>
    <scope>NUCLEOTIDE SEQUENCE [LARGE SCALE GENOMIC DNA]</scope>
    <source>
        <strain evidence="3 4">CCTCC AB 2015119</strain>
    </source>
</reference>
<name>A0ABR6XI91_9BURK</name>
<dbReference type="RefSeq" id="WP_190480274.1">
    <property type="nucleotide sequence ID" value="NZ_JACOFT010000005.1"/>
</dbReference>
<accession>A0ABR6XI91</accession>
<dbReference type="EMBL" id="JACOFT010000005">
    <property type="protein sequence ID" value="MBC3812483.1"/>
    <property type="molecule type" value="Genomic_DNA"/>
</dbReference>
<evidence type="ECO:0000313" key="3">
    <source>
        <dbReference type="EMBL" id="MBC3812483.1"/>
    </source>
</evidence>
<evidence type="ECO:0000256" key="2">
    <source>
        <dbReference type="SAM" id="SignalP"/>
    </source>
</evidence>
<keyword evidence="4" id="KW-1185">Reference proteome</keyword>
<feature type="signal peptide" evidence="2">
    <location>
        <begin position="1"/>
        <end position="24"/>
    </location>
</feature>
<comment type="caution">
    <text evidence="3">The sequence shown here is derived from an EMBL/GenBank/DDBJ whole genome shotgun (WGS) entry which is preliminary data.</text>
</comment>
<evidence type="ECO:0000313" key="4">
    <source>
        <dbReference type="Proteomes" id="UP000637632"/>
    </source>
</evidence>